<dbReference type="FunFam" id="3.30.70.270:FF:000001">
    <property type="entry name" value="Diguanylate cyclase domain protein"/>
    <property type="match status" value="1"/>
</dbReference>
<evidence type="ECO:0000313" key="9">
    <source>
        <dbReference type="Proteomes" id="UP000216101"/>
    </source>
</evidence>
<dbReference type="Pfam" id="PF00990">
    <property type="entry name" value="GGDEF"/>
    <property type="match status" value="1"/>
</dbReference>
<accession>A0A266QBD8</accession>
<feature type="domain" description="GGDEF" evidence="7">
    <location>
        <begin position="471"/>
        <end position="604"/>
    </location>
</feature>
<evidence type="ECO:0000256" key="4">
    <source>
        <dbReference type="SAM" id="Coils"/>
    </source>
</evidence>
<dbReference type="SMART" id="SM00267">
    <property type="entry name" value="GGDEF"/>
    <property type="match status" value="1"/>
</dbReference>
<keyword evidence="9" id="KW-1185">Reference proteome</keyword>
<feature type="coiled-coil region" evidence="4">
    <location>
        <begin position="243"/>
        <end position="277"/>
    </location>
</feature>
<dbReference type="CDD" id="cd06225">
    <property type="entry name" value="HAMP"/>
    <property type="match status" value="1"/>
</dbReference>
<dbReference type="Pfam" id="PF00672">
    <property type="entry name" value="HAMP"/>
    <property type="match status" value="1"/>
</dbReference>
<dbReference type="InterPro" id="IPR003660">
    <property type="entry name" value="HAMP_dom"/>
</dbReference>
<keyword evidence="5" id="KW-1133">Transmembrane helix</keyword>
<dbReference type="Gene3D" id="6.10.340.10">
    <property type="match status" value="1"/>
</dbReference>
<dbReference type="InterPro" id="IPR029787">
    <property type="entry name" value="Nucleotide_cyclase"/>
</dbReference>
<dbReference type="InterPro" id="IPR043128">
    <property type="entry name" value="Rev_trsase/Diguanyl_cyclase"/>
</dbReference>
<keyword evidence="5" id="KW-0472">Membrane</keyword>
<dbReference type="SUPFAM" id="SSF158472">
    <property type="entry name" value="HAMP domain-like"/>
    <property type="match status" value="1"/>
</dbReference>
<evidence type="ECO:0000256" key="2">
    <source>
        <dbReference type="ARBA" id="ARBA00012528"/>
    </source>
</evidence>
<dbReference type="PANTHER" id="PTHR45138">
    <property type="entry name" value="REGULATORY COMPONENTS OF SENSORY TRANSDUCTION SYSTEM"/>
    <property type="match status" value="1"/>
</dbReference>
<dbReference type="InterPro" id="IPR003018">
    <property type="entry name" value="GAF"/>
</dbReference>
<comment type="cofactor">
    <cofactor evidence="1">
        <name>Mg(2+)</name>
        <dbReference type="ChEBI" id="CHEBI:18420"/>
    </cofactor>
</comment>
<dbReference type="EMBL" id="NHNI01000001">
    <property type="protein sequence ID" value="OZY86946.1"/>
    <property type="molecule type" value="Genomic_DNA"/>
</dbReference>
<dbReference type="PANTHER" id="PTHR45138:SF9">
    <property type="entry name" value="DIGUANYLATE CYCLASE DGCM-RELATED"/>
    <property type="match status" value="1"/>
</dbReference>
<dbReference type="InterPro" id="IPR050469">
    <property type="entry name" value="Diguanylate_Cyclase"/>
</dbReference>
<dbReference type="InterPro" id="IPR029016">
    <property type="entry name" value="GAF-like_dom_sf"/>
</dbReference>
<evidence type="ECO:0000259" key="7">
    <source>
        <dbReference type="PROSITE" id="PS50887"/>
    </source>
</evidence>
<proteinExistence type="predicted"/>
<dbReference type="AlphaFoldDB" id="A0A266QBD8"/>
<organism evidence="8 9">
    <name type="scientific">Cellvibrio mixtus</name>
    <dbReference type="NCBI Taxonomy" id="39650"/>
    <lineage>
        <taxon>Bacteria</taxon>
        <taxon>Pseudomonadati</taxon>
        <taxon>Pseudomonadota</taxon>
        <taxon>Gammaproteobacteria</taxon>
        <taxon>Cellvibrionales</taxon>
        <taxon>Cellvibrionaceae</taxon>
        <taxon>Cellvibrio</taxon>
    </lineage>
</organism>
<dbReference type="Gene3D" id="3.30.70.270">
    <property type="match status" value="1"/>
</dbReference>
<dbReference type="Pfam" id="PF01590">
    <property type="entry name" value="GAF"/>
    <property type="match status" value="1"/>
</dbReference>
<dbReference type="SMART" id="SM00304">
    <property type="entry name" value="HAMP"/>
    <property type="match status" value="1"/>
</dbReference>
<comment type="caution">
    <text evidence="8">The sequence shown here is derived from an EMBL/GenBank/DDBJ whole genome shotgun (WGS) entry which is preliminary data.</text>
</comment>
<evidence type="ECO:0000259" key="6">
    <source>
        <dbReference type="PROSITE" id="PS50885"/>
    </source>
</evidence>
<evidence type="ECO:0000313" key="8">
    <source>
        <dbReference type="EMBL" id="OZY86946.1"/>
    </source>
</evidence>
<dbReference type="CDD" id="cd19410">
    <property type="entry name" value="HK9-like_sensor"/>
    <property type="match status" value="1"/>
</dbReference>
<evidence type="ECO:0000256" key="1">
    <source>
        <dbReference type="ARBA" id="ARBA00001946"/>
    </source>
</evidence>
<dbReference type="GO" id="GO:0052621">
    <property type="term" value="F:diguanylate cyclase activity"/>
    <property type="evidence" value="ECO:0007669"/>
    <property type="project" value="UniProtKB-EC"/>
</dbReference>
<dbReference type="GO" id="GO:0043709">
    <property type="term" value="P:cell adhesion involved in single-species biofilm formation"/>
    <property type="evidence" value="ECO:0007669"/>
    <property type="project" value="TreeGrafter"/>
</dbReference>
<dbReference type="SMART" id="SM00065">
    <property type="entry name" value="GAF"/>
    <property type="match status" value="1"/>
</dbReference>
<feature type="domain" description="HAMP" evidence="6">
    <location>
        <begin position="206"/>
        <end position="258"/>
    </location>
</feature>
<evidence type="ECO:0000256" key="3">
    <source>
        <dbReference type="ARBA" id="ARBA00034247"/>
    </source>
</evidence>
<dbReference type="GO" id="GO:0007165">
    <property type="term" value="P:signal transduction"/>
    <property type="evidence" value="ECO:0007669"/>
    <property type="project" value="InterPro"/>
</dbReference>
<feature type="transmembrane region" description="Helical" evidence="5">
    <location>
        <begin position="183"/>
        <end position="206"/>
    </location>
</feature>
<gene>
    <name evidence="8" type="ORF">CBP51_08135</name>
</gene>
<dbReference type="Pfam" id="PF05227">
    <property type="entry name" value="CHASE3"/>
    <property type="match status" value="1"/>
</dbReference>
<comment type="catalytic activity">
    <reaction evidence="3">
        <text>2 GTP = 3',3'-c-di-GMP + 2 diphosphate</text>
        <dbReference type="Rhea" id="RHEA:24898"/>
        <dbReference type="ChEBI" id="CHEBI:33019"/>
        <dbReference type="ChEBI" id="CHEBI:37565"/>
        <dbReference type="ChEBI" id="CHEBI:58805"/>
        <dbReference type="EC" id="2.7.7.65"/>
    </reaction>
</comment>
<reference evidence="9" key="1">
    <citation type="submission" date="2017-05" db="EMBL/GenBank/DDBJ databases">
        <authorList>
            <person name="Barney B.M."/>
        </authorList>
    </citation>
    <scope>NUCLEOTIDE SEQUENCE [LARGE SCALE GENOMIC DNA]</scope>
    <source>
        <strain evidence="9">PSBB022</strain>
    </source>
</reference>
<evidence type="ECO:0000256" key="5">
    <source>
        <dbReference type="SAM" id="Phobius"/>
    </source>
</evidence>
<dbReference type="EC" id="2.7.7.65" evidence="2"/>
<dbReference type="SUPFAM" id="SSF55073">
    <property type="entry name" value="Nucleotide cyclase"/>
    <property type="match status" value="1"/>
</dbReference>
<dbReference type="RefSeq" id="WP_094984470.1">
    <property type="nucleotide sequence ID" value="NZ_NHNI01000001.1"/>
</dbReference>
<keyword evidence="4" id="KW-0175">Coiled coil</keyword>
<name>A0A266QBD8_9GAMM</name>
<dbReference type="SUPFAM" id="SSF55781">
    <property type="entry name" value="GAF domain-like"/>
    <property type="match status" value="1"/>
</dbReference>
<sequence>MKLIRAYLFLRVFLAVFFPILLVVLAVYPLFKRIQTNNTAFDEIAASYSSISRANQLGQYIIDAETGVRGFALTGMEALLEPYFTAQINFQRTVDEMSITFKSDPVQLVRLTELEQDFIKWRRDFAEQEIQLARSKQDVSALIPEGKAEMDKMRKQLRTIIQQSTEQLNQGKLAQANISQTSMLIASIGITVALVLGLILSAAVAYSLSKSIQKMIAVARKVEGGDLSQRVEIKGKDEIAQLARAFNAMAQNLQQKVNNELNERKVLNQRVEALVDARTRESKQISHFSEMLQACQTFDEAAEVVRQTALHLFKTDAGALYYLQQQDMKQLTSWNQVQSADSCNYDDCWSMRRGKLHQLSNQGTALPCKHLTGPVAAALCIPLLAKGDVVGFFHLQAPATLPDYQATSWLEQNVDLAVTMAEHIALALANITLHNHLREQSLRDPLTGLFNRRYLEEAASRELQRAERNAYPLAVLVLDVDHFKRFNDEYGHQAGDEILIHVADELQEHFRGDDVVCRFGGEEFVALLPNISEQQALQRAEQLRSAIEHSEWLIDGKHLRVTVSIGAAIFPEHASDLDSLINLADEALYQAKNTGRNKVVSHMLAAHSHE</sequence>
<dbReference type="CDD" id="cd01949">
    <property type="entry name" value="GGDEF"/>
    <property type="match status" value="1"/>
</dbReference>
<dbReference type="GO" id="GO:0005886">
    <property type="term" value="C:plasma membrane"/>
    <property type="evidence" value="ECO:0007669"/>
    <property type="project" value="TreeGrafter"/>
</dbReference>
<dbReference type="InterPro" id="IPR000160">
    <property type="entry name" value="GGDEF_dom"/>
</dbReference>
<dbReference type="InterPro" id="IPR007891">
    <property type="entry name" value="CHASE3"/>
</dbReference>
<dbReference type="PROSITE" id="PS50887">
    <property type="entry name" value="GGDEF"/>
    <property type="match status" value="1"/>
</dbReference>
<dbReference type="Gene3D" id="3.30.450.40">
    <property type="match status" value="1"/>
</dbReference>
<dbReference type="GO" id="GO:1902201">
    <property type="term" value="P:negative regulation of bacterial-type flagellum-dependent cell motility"/>
    <property type="evidence" value="ECO:0007669"/>
    <property type="project" value="TreeGrafter"/>
</dbReference>
<keyword evidence="5" id="KW-0812">Transmembrane</keyword>
<protein>
    <recommendedName>
        <fullName evidence="2">diguanylate cyclase</fullName>
        <ecNumber evidence="2">2.7.7.65</ecNumber>
    </recommendedName>
</protein>
<feature type="transmembrane region" description="Helical" evidence="5">
    <location>
        <begin position="12"/>
        <end position="31"/>
    </location>
</feature>
<dbReference type="Proteomes" id="UP000216101">
    <property type="component" value="Unassembled WGS sequence"/>
</dbReference>
<dbReference type="NCBIfam" id="TIGR00254">
    <property type="entry name" value="GGDEF"/>
    <property type="match status" value="1"/>
</dbReference>
<dbReference type="PROSITE" id="PS50885">
    <property type="entry name" value="HAMP"/>
    <property type="match status" value="1"/>
</dbReference>